<evidence type="ECO:0000256" key="1">
    <source>
        <dbReference type="ARBA" id="ARBA00029596"/>
    </source>
</evidence>
<keyword evidence="3" id="KW-0808">Transferase</keyword>
<dbReference type="GO" id="GO:0008948">
    <property type="term" value="F:oxaloacetate decarboxylase activity"/>
    <property type="evidence" value="ECO:0007669"/>
    <property type="project" value="TreeGrafter"/>
</dbReference>
<evidence type="ECO:0000313" key="3">
    <source>
        <dbReference type="EMBL" id="OGG46017.1"/>
    </source>
</evidence>
<accession>A0A1F6CAQ8</accession>
<reference evidence="3 4" key="1">
    <citation type="journal article" date="2016" name="Nat. Commun.">
        <title>Thousands of microbial genomes shed light on interconnected biogeochemical processes in an aquifer system.</title>
        <authorList>
            <person name="Anantharaman K."/>
            <person name="Brown C.T."/>
            <person name="Hug L.A."/>
            <person name="Sharon I."/>
            <person name="Castelle C.J."/>
            <person name="Probst A.J."/>
            <person name="Thomas B.C."/>
            <person name="Singh A."/>
            <person name="Wilkins M.J."/>
            <person name="Karaoz U."/>
            <person name="Brodie E.L."/>
            <person name="Williams K.H."/>
            <person name="Hubbard S.S."/>
            <person name="Banfield J.F."/>
        </authorList>
    </citation>
    <scope>NUCLEOTIDE SEQUENCE [LARGE SCALE GENOMIC DNA]</scope>
    <source>
        <strain evidence="4">RIFCSPLOWO2_12_FULL_64_10</strain>
    </source>
</reference>
<comment type="cofactor">
    <cofactor evidence="2">
        <name>Mg(2+)</name>
        <dbReference type="ChEBI" id="CHEBI:18420"/>
    </cofactor>
</comment>
<proteinExistence type="predicted"/>
<comment type="caution">
    <text evidence="3">The sequence shown here is derived from an EMBL/GenBank/DDBJ whole genome shotgun (WGS) entry which is preliminary data.</text>
</comment>
<organism evidence="3 4">
    <name type="scientific">Handelsmanbacteria sp. (strain RIFCSPLOWO2_12_FULL_64_10)</name>
    <dbReference type="NCBI Taxonomy" id="1817868"/>
    <lineage>
        <taxon>Bacteria</taxon>
        <taxon>Candidatus Handelsmaniibacteriota</taxon>
    </lineage>
</organism>
<dbReference type="Gene3D" id="3.50.30.40">
    <property type="entry name" value="Ribonuclease E inhibitor RraA/RraA-like"/>
    <property type="match status" value="1"/>
</dbReference>
<protein>
    <recommendedName>
        <fullName evidence="1">Regulator of ribonuclease activity homolog</fullName>
    </recommendedName>
</protein>
<dbReference type="Pfam" id="PF03737">
    <property type="entry name" value="RraA-like"/>
    <property type="match status" value="1"/>
</dbReference>
<dbReference type="PANTHER" id="PTHR33254">
    <property type="entry name" value="4-HYDROXY-4-METHYL-2-OXOGLUTARATE ALDOLASE 3-RELATED"/>
    <property type="match status" value="1"/>
</dbReference>
<dbReference type="Proteomes" id="UP000178606">
    <property type="component" value="Unassembled WGS sequence"/>
</dbReference>
<dbReference type="GO" id="GO:0047443">
    <property type="term" value="F:4-hydroxy-4-methyl-2-oxoglutarate aldolase activity"/>
    <property type="evidence" value="ECO:0007669"/>
    <property type="project" value="TreeGrafter"/>
</dbReference>
<feature type="binding site" evidence="2">
    <location>
        <position position="139"/>
    </location>
    <ligand>
        <name>Mg(2+)</name>
        <dbReference type="ChEBI" id="CHEBI:18420"/>
    </ligand>
</feature>
<dbReference type="EMBL" id="MFKF01000347">
    <property type="protein sequence ID" value="OGG46017.1"/>
    <property type="molecule type" value="Genomic_DNA"/>
</dbReference>
<feature type="binding site" evidence="2">
    <location>
        <begin position="116"/>
        <end position="119"/>
    </location>
    <ligand>
        <name>substrate</name>
    </ligand>
</feature>
<dbReference type="PANTHER" id="PTHR33254:SF4">
    <property type="entry name" value="4-HYDROXY-4-METHYL-2-OXOGLUTARATE ALDOLASE 3-RELATED"/>
    <property type="match status" value="1"/>
</dbReference>
<dbReference type="SUPFAM" id="SSF89562">
    <property type="entry name" value="RraA-like"/>
    <property type="match status" value="1"/>
</dbReference>
<name>A0A1F6CAQ8_HANXR</name>
<evidence type="ECO:0000256" key="2">
    <source>
        <dbReference type="PIRSR" id="PIRSR605493-1"/>
    </source>
</evidence>
<keyword evidence="2" id="KW-0460">Magnesium</keyword>
<keyword evidence="2" id="KW-0479">Metal-binding</keyword>
<gene>
    <name evidence="3" type="ORF">A3F84_26015</name>
</gene>
<evidence type="ECO:0000313" key="4">
    <source>
        <dbReference type="Proteomes" id="UP000178606"/>
    </source>
</evidence>
<dbReference type="GO" id="GO:0046872">
    <property type="term" value="F:metal ion binding"/>
    <property type="evidence" value="ECO:0007669"/>
    <property type="project" value="UniProtKB-KW"/>
</dbReference>
<feature type="binding site" evidence="2">
    <location>
        <position position="138"/>
    </location>
    <ligand>
        <name>substrate</name>
    </ligand>
</feature>
<dbReference type="GO" id="GO:0016740">
    <property type="term" value="F:transferase activity"/>
    <property type="evidence" value="ECO:0007669"/>
    <property type="project" value="UniProtKB-KW"/>
</dbReference>
<sequence length="247" mass="26693">MAKLTERQMLEELKNFDTPSITNVVATYPGNPLCLGLYNPWTENWYTDQSIRCIYPELGRTVGYAVTCVYGLPDPGYSRLSFMDVIDALDASRKPTILILQQKYPPEIAGKVGLAGGNMTTAMKAVGCVGVISNGPSRDIDEIRPMKFQYMLSGVTPGHGGMAVHAVNAPVTVAGMDVSPGEIVHMDENGACKFPADRLEAVLTNVRALQKEEEARMRAVRGAKTAAEVRAAMSGHAYAAKKGKKDP</sequence>
<dbReference type="AlphaFoldDB" id="A0A1F6CAQ8"/>
<dbReference type="InterPro" id="IPR036704">
    <property type="entry name" value="RraA/RraA-like_sf"/>
</dbReference>
<dbReference type="InterPro" id="IPR005493">
    <property type="entry name" value="RraA/RraA-like"/>
</dbReference>